<evidence type="ECO:0000256" key="6">
    <source>
        <dbReference type="PROSITE-ProRule" id="PRU00221"/>
    </source>
</evidence>
<accession>A0A1Q2YI16</accession>
<dbReference type="InterPro" id="IPR019775">
    <property type="entry name" value="WD40_repeat_CS"/>
</dbReference>
<keyword evidence="9" id="KW-1185">Reference proteome</keyword>
<comment type="similarity">
    <text evidence="3 7">Belongs to the WD repeat PRL1/PRL2 family.</text>
</comment>
<gene>
    <name evidence="8" type="ORF">PMKS-002502</name>
</gene>
<dbReference type="GO" id="GO:0071011">
    <property type="term" value="C:precatalytic spliceosome"/>
    <property type="evidence" value="ECO:0007669"/>
    <property type="project" value="TreeGrafter"/>
</dbReference>
<dbReference type="AlphaFoldDB" id="A0A1Q2YI16"/>
<keyword evidence="1 6" id="KW-0853">WD repeat</keyword>
<keyword evidence="7" id="KW-0747">Spliceosome</keyword>
<evidence type="ECO:0000256" key="2">
    <source>
        <dbReference type="ARBA" id="ARBA00022737"/>
    </source>
</evidence>
<dbReference type="PROSITE" id="PS50294">
    <property type="entry name" value="WD_REPEATS_REGION"/>
    <property type="match status" value="4"/>
</dbReference>
<dbReference type="PROSITE" id="PS00678">
    <property type="entry name" value="WD_REPEATS_1"/>
    <property type="match status" value="2"/>
</dbReference>
<feature type="repeat" description="WD" evidence="6">
    <location>
        <begin position="270"/>
        <end position="311"/>
    </location>
</feature>
<keyword evidence="7" id="KW-0508">mRNA splicing</keyword>
<dbReference type="InterPro" id="IPR020472">
    <property type="entry name" value="WD40_PAC1"/>
</dbReference>
<dbReference type="PANTHER" id="PTHR19923:SF0">
    <property type="entry name" value="PLEIOTROPIC REGULATOR 1"/>
    <property type="match status" value="1"/>
</dbReference>
<dbReference type="CDD" id="cd00200">
    <property type="entry name" value="WD40"/>
    <property type="match status" value="1"/>
</dbReference>
<evidence type="ECO:0000256" key="5">
    <source>
        <dbReference type="ARBA" id="ARBA00033071"/>
    </source>
</evidence>
<dbReference type="SMART" id="SM00320">
    <property type="entry name" value="WD40"/>
    <property type="match status" value="7"/>
</dbReference>
<comment type="caution">
    <text evidence="8">The sequence shown here is derived from an EMBL/GenBank/DDBJ whole genome shotgun (WGS) entry which is preliminary data.</text>
</comment>
<keyword evidence="2 7" id="KW-0677">Repeat</keyword>
<dbReference type="PROSITE" id="PS50082">
    <property type="entry name" value="WD_REPEATS_2"/>
    <property type="match status" value="4"/>
</dbReference>
<protein>
    <recommendedName>
        <fullName evidence="4 7">Pre-mRNA-splicing factor PRP46</fullName>
    </recommendedName>
    <alternativeName>
        <fullName evidence="5 7">Pre-mRNA-processing protein 46</fullName>
    </alternativeName>
</protein>
<dbReference type="SUPFAM" id="SSF50978">
    <property type="entry name" value="WD40 repeat-like"/>
    <property type="match status" value="1"/>
</dbReference>
<comment type="subcellular location">
    <subcellularLocation>
        <location evidence="7">Nucleus</location>
    </subcellularLocation>
</comment>
<sequence length="448" mass="50500">MDAYERLQRDMKTYFPEKDNDEELDIGNLADPIYKNSIASSYFPSYLNVLPKGFHSKINRKSILDRLRITQSSQVDDLGLPKIRQSDALILYNDSDDGNFKNDNNLEIQPNEHAFANSLIVPNRDTGRITQKKNHSPWKLLKLLLGHTGQVTSVTMDPFNSFFVTGSADRTMKIWDLASGNLQLTLSGHIMAVRDMVISSRHPYLFSCSEDKTVKCWDLEKNVVIRDYHGHLSAVYTIDIHPELDVIVTGGRDSSVRVWDIRTRTPIHVLAGHRSSVNKVKCQSKDPQVISCSMDSTVRTWDLAAGRCMKTLTFHSKSVRAFCLDEGNEELITSSSDGIKKFKLPECQYLQDLQFWDNHNVVEEGNLIVNTMCNSTDGVVFAGSDGGKLAFWDWQSGEMFQDDVQVPVPGSLESESGILCSTFDHSGERLITGNIDKSVRILNKVIEE</sequence>
<dbReference type="InterPro" id="IPR036322">
    <property type="entry name" value="WD40_repeat_dom_sf"/>
</dbReference>
<dbReference type="Proteomes" id="UP000186136">
    <property type="component" value="Unassembled WGS sequence"/>
</dbReference>
<reference evidence="8 9" key="1">
    <citation type="submission" date="2016-08" db="EMBL/GenBank/DDBJ databases">
        <title>Whole genome shotgun sequence of Pichia membranifaciens KS47-1.</title>
        <authorList>
            <person name="Konishi M."/>
            <person name="Ishida M."/>
            <person name="Arakawa T."/>
            <person name="Kato Y."/>
            <person name="Horiuchi J."/>
        </authorList>
    </citation>
    <scope>NUCLEOTIDE SEQUENCE [LARGE SCALE GENOMIC DNA]</scope>
    <source>
        <strain evidence="8 9">KS47-1</strain>
    </source>
</reference>
<keyword evidence="7" id="KW-0507">mRNA processing</keyword>
<dbReference type="Gene3D" id="2.130.10.10">
    <property type="entry name" value="YVTN repeat-like/Quinoprotein amine dehydrogenase"/>
    <property type="match status" value="1"/>
</dbReference>
<dbReference type="PANTHER" id="PTHR19923">
    <property type="entry name" value="WD40 REPEAT PROTEINPRL1/PRL2-RELATED"/>
    <property type="match status" value="1"/>
</dbReference>
<organism evidence="8 9">
    <name type="scientific">Pichia membranifaciens</name>
    <dbReference type="NCBI Taxonomy" id="4926"/>
    <lineage>
        <taxon>Eukaryota</taxon>
        <taxon>Fungi</taxon>
        <taxon>Dikarya</taxon>
        <taxon>Ascomycota</taxon>
        <taxon>Saccharomycotina</taxon>
        <taxon>Pichiomycetes</taxon>
        <taxon>Pichiales</taxon>
        <taxon>Pichiaceae</taxon>
        <taxon>Pichia</taxon>
    </lineage>
</organism>
<dbReference type="InterPro" id="IPR001680">
    <property type="entry name" value="WD40_rpt"/>
</dbReference>
<dbReference type="InterPro" id="IPR045241">
    <property type="entry name" value="Prp46/PLRG1-like"/>
</dbReference>
<feature type="repeat" description="WD" evidence="6">
    <location>
        <begin position="228"/>
        <end position="269"/>
    </location>
</feature>
<evidence type="ECO:0000256" key="7">
    <source>
        <dbReference type="RuleBase" id="RU369036"/>
    </source>
</evidence>
<evidence type="ECO:0000256" key="4">
    <source>
        <dbReference type="ARBA" id="ARBA00026147"/>
    </source>
</evidence>
<name>A0A1Q2YI16_9ASCO</name>
<dbReference type="PRINTS" id="PR00320">
    <property type="entry name" value="GPROTEINBRPT"/>
</dbReference>
<dbReference type="GO" id="GO:0000398">
    <property type="term" value="P:mRNA splicing, via spliceosome"/>
    <property type="evidence" value="ECO:0007669"/>
    <property type="project" value="UniProtKB-UniRule"/>
</dbReference>
<evidence type="ECO:0000313" key="8">
    <source>
        <dbReference type="EMBL" id="GAV29023.1"/>
    </source>
</evidence>
<feature type="repeat" description="WD" evidence="6">
    <location>
        <begin position="186"/>
        <end position="227"/>
    </location>
</feature>
<evidence type="ECO:0000256" key="1">
    <source>
        <dbReference type="ARBA" id="ARBA00022574"/>
    </source>
</evidence>
<dbReference type="OrthoDB" id="10256122at2759"/>
<evidence type="ECO:0000256" key="3">
    <source>
        <dbReference type="ARBA" id="ARBA00025726"/>
    </source>
</evidence>
<dbReference type="GO" id="GO:0000974">
    <property type="term" value="C:Prp19 complex"/>
    <property type="evidence" value="ECO:0007669"/>
    <property type="project" value="TreeGrafter"/>
</dbReference>
<dbReference type="GO" id="GO:0071013">
    <property type="term" value="C:catalytic step 2 spliceosome"/>
    <property type="evidence" value="ECO:0007669"/>
    <property type="project" value="TreeGrafter"/>
</dbReference>
<evidence type="ECO:0000313" key="9">
    <source>
        <dbReference type="Proteomes" id="UP000186136"/>
    </source>
</evidence>
<dbReference type="InterPro" id="IPR015943">
    <property type="entry name" value="WD40/YVTN_repeat-like_dom_sf"/>
</dbReference>
<keyword evidence="7" id="KW-0539">Nucleus</keyword>
<comment type="subunit">
    <text evidence="7">Associated with the spliceosome.</text>
</comment>
<dbReference type="EMBL" id="BDGI01000095">
    <property type="protein sequence ID" value="GAV29023.1"/>
    <property type="molecule type" value="Genomic_DNA"/>
</dbReference>
<proteinExistence type="inferred from homology"/>
<dbReference type="Pfam" id="PF00400">
    <property type="entry name" value="WD40"/>
    <property type="match status" value="5"/>
</dbReference>
<feature type="repeat" description="WD" evidence="6">
    <location>
        <begin position="144"/>
        <end position="185"/>
    </location>
</feature>
<comment type="function">
    <text evidence="7">Involved in pre-mRNA splicing and required for cell cycle progression at G2/M.</text>
</comment>